<accession>A0A6C0GL35</accession>
<feature type="domain" description="D-apionate lactonase C-terminal" evidence="3">
    <location>
        <begin position="552"/>
        <end position="627"/>
    </location>
</feature>
<dbReference type="Pfam" id="PF25839">
    <property type="entry name" value="Apionate_lact_C"/>
    <property type="match status" value="1"/>
</dbReference>
<feature type="domain" description="D-apionate lactonase N-terminal" evidence="1">
    <location>
        <begin position="12"/>
        <end position="237"/>
    </location>
</feature>
<dbReference type="InterPro" id="IPR058787">
    <property type="entry name" value="ApnL_M"/>
</dbReference>
<dbReference type="AlphaFoldDB" id="A0A6C0GL35"/>
<reference evidence="4 5" key="1">
    <citation type="submission" date="2020-01" db="EMBL/GenBank/DDBJ databases">
        <authorList>
            <person name="Kim M.K."/>
        </authorList>
    </citation>
    <scope>NUCLEOTIDE SEQUENCE [LARGE SCALE GENOMIC DNA]</scope>
    <source>
        <strain evidence="4 5">172606-1</strain>
    </source>
</reference>
<proteinExistence type="predicted"/>
<dbReference type="Pfam" id="PF25838">
    <property type="entry name" value="Apionate_lact_M"/>
    <property type="match status" value="1"/>
</dbReference>
<evidence type="ECO:0000259" key="3">
    <source>
        <dbReference type="Pfam" id="PF25839"/>
    </source>
</evidence>
<keyword evidence="5" id="KW-1185">Reference proteome</keyword>
<organism evidence="4 5">
    <name type="scientific">Rhodocytophaga rosea</name>
    <dbReference type="NCBI Taxonomy" id="2704465"/>
    <lineage>
        <taxon>Bacteria</taxon>
        <taxon>Pseudomonadati</taxon>
        <taxon>Bacteroidota</taxon>
        <taxon>Cytophagia</taxon>
        <taxon>Cytophagales</taxon>
        <taxon>Rhodocytophagaceae</taxon>
        <taxon>Rhodocytophaga</taxon>
    </lineage>
</organism>
<dbReference type="Pfam" id="PF25837">
    <property type="entry name" value="Apionate_lact_N"/>
    <property type="match status" value="1"/>
</dbReference>
<evidence type="ECO:0000313" key="4">
    <source>
        <dbReference type="EMBL" id="QHT68725.1"/>
    </source>
</evidence>
<dbReference type="InterPro" id="IPR058788">
    <property type="entry name" value="ApnL_N"/>
</dbReference>
<dbReference type="KEGG" id="rhoz:GXP67_19785"/>
<protein>
    <submittedName>
        <fullName evidence="4">Uncharacterized protein</fullName>
    </submittedName>
</protein>
<dbReference type="RefSeq" id="WP_162444730.1">
    <property type="nucleotide sequence ID" value="NZ_CP048222.1"/>
</dbReference>
<name>A0A6C0GL35_9BACT</name>
<evidence type="ECO:0000259" key="2">
    <source>
        <dbReference type="Pfam" id="PF25838"/>
    </source>
</evidence>
<sequence>MNTEKLLSENILLYGSDAPLPPQIPLQAGPVQMVYEEGKLRYIQAGNTELVRMIYVALRDKRWGTYIPQITNEQIDIQPDFFRITYTCSYYYQNRLLFSWDALISGDASGSIYFEMNGKADADFEKNRLGICVLHPIESLKGKKITITHPDLKQTTGTFPVFVSPHQPFKNIRSMQYFPDENSTVSITFTGDIFEMEDQRNWTDASYKTYSTPLEIPIPAKVKKSDTFFQSVTIQVTGFATQKKPIAICTIIPHWEQTTVFPSIGIRQASEYDTLNTTQIELLKSCAFTHYRVDVLPTQADWKEKWQKALQEVRVLQISIELAIHLKEENELQTILNTIATEKQFITSIILYFPPSLSGKQQQEELILICKQYIPDAEIGIGTKGFFADINRNRPGEGSFDFIVFSANPQVHAFDNSTMIENLEAQKYPVETIQSFANDKKIHISPLSLRIDFDPEDYSEDMLPFQLDSRQVSLFTAGWTLGSLKYLAESGAASVTCFETVGKKGILAGEQANAHTIFPAFPEMIYPAYYIFKELATMKNATVIACSTDFPLQVSSLLLKQDNRLKLLLANHTSDEVTIDLAALNYSWSAKQIDASTIQQAVITTTAYEQVTTSPISNTITLPPFAFSILSATLSQ</sequence>
<dbReference type="InterPro" id="IPR058789">
    <property type="entry name" value="ApnL_C"/>
</dbReference>
<evidence type="ECO:0000313" key="5">
    <source>
        <dbReference type="Proteomes" id="UP000480178"/>
    </source>
</evidence>
<feature type="domain" description="D-apionate lactonase TIM barrel" evidence="2">
    <location>
        <begin position="265"/>
        <end position="539"/>
    </location>
</feature>
<gene>
    <name evidence="4" type="ORF">GXP67_19785</name>
</gene>
<evidence type="ECO:0000259" key="1">
    <source>
        <dbReference type="Pfam" id="PF25837"/>
    </source>
</evidence>
<dbReference type="Proteomes" id="UP000480178">
    <property type="component" value="Chromosome"/>
</dbReference>
<dbReference type="EMBL" id="CP048222">
    <property type="protein sequence ID" value="QHT68725.1"/>
    <property type="molecule type" value="Genomic_DNA"/>
</dbReference>